<keyword evidence="1" id="KW-0812">Transmembrane</keyword>
<evidence type="ECO:0000313" key="2">
    <source>
        <dbReference type="EMBL" id="KAH7136013.1"/>
    </source>
</evidence>
<dbReference type="Proteomes" id="UP000700596">
    <property type="component" value="Unassembled WGS sequence"/>
</dbReference>
<feature type="transmembrane region" description="Helical" evidence="1">
    <location>
        <begin position="250"/>
        <end position="272"/>
    </location>
</feature>
<feature type="transmembrane region" description="Helical" evidence="1">
    <location>
        <begin position="284"/>
        <end position="304"/>
    </location>
</feature>
<dbReference type="OrthoDB" id="5427664at2759"/>
<keyword evidence="1" id="KW-1133">Transmembrane helix</keyword>
<dbReference type="InterPro" id="IPR053018">
    <property type="entry name" value="Elsinochrome_Biosynth-Asso"/>
</dbReference>
<sequence>MPSSWVIPGSPSTCAAINRTVACPFELYANRSVLPNNLKIQPNLDITGSTIVKAFLASSITALILSGCLIVDKIIYHRGSKWERPWYLRLIHTIESLLLALSDQQLVAGIALILAVNAQACEITAYHYNVVCTMLLLSAITHLNTLVNISDLIFKGKSVALNRIIAVLIQIALTGLILFARHTNGIPMKSSALGALPAACFENKNASHGHGLNEFANFTQSVTGIGSNATFNASRIADNMKATYGNEKGWYEYITLVVFTLIALLFLLWEYYHARTHQKSDPHWASIIPSSISMVASVVIVVLVQKKYHQLRSEMEIDAWFNHKDQKKWTYSQLVTVLLLVSGSMTLVKAVTESLAGHRGRRYLNVAEKAAKDAQDAIAAKKKLLGNTNLPGEDGNELQRFNNPY</sequence>
<gene>
    <name evidence="2" type="ORF">B0J11DRAFT_565258</name>
</gene>
<feature type="transmembrane region" description="Helical" evidence="1">
    <location>
        <begin position="159"/>
        <end position="180"/>
    </location>
</feature>
<feature type="transmembrane region" description="Helical" evidence="1">
    <location>
        <begin position="54"/>
        <end position="76"/>
    </location>
</feature>
<comment type="caution">
    <text evidence="2">The sequence shown here is derived from an EMBL/GenBank/DDBJ whole genome shotgun (WGS) entry which is preliminary data.</text>
</comment>
<reference evidence="2" key="1">
    <citation type="journal article" date="2021" name="Nat. Commun.">
        <title>Genetic determinants of endophytism in the Arabidopsis root mycobiome.</title>
        <authorList>
            <person name="Mesny F."/>
            <person name="Miyauchi S."/>
            <person name="Thiergart T."/>
            <person name="Pickel B."/>
            <person name="Atanasova L."/>
            <person name="Karlsson M."/>
            <person name="Huettel B."/>
            <person name="Barry K.W."/>
            <person name="Haridas S."/>
            <person name="Chen C."/>
            <person name="Bauer D."/>
            <person name="Andreopoulos W."/>
            <person name="Pangilinan J."/>
            <person name="LaButti K."/>
            <person name="Riley R."/>
            <person name="Lipzen A."/>
            <person name="Clum A."/>
            <person name="Drula E."/>
            <person name="Henrissat B."/>
            <person name="Kohler A."/>
            <person name="Grigoriev I.V."/>
            <person name="Martin F.M."/>
            <person name="Hacquard S."/>
        </authorList>
    </citation>
    <scope>NUCLEOTIDE SEQUENCE</scope>
    <source>
        <strain evidence="2">MPI-CAGE-CH-0243</strain>
    </source>
</reference>
<protein>
    <submittedName>
        <fullName evidence="2">Uncharacterized protein</fullName>
    </submittedName>
</protein>
<name>A0A9P9EEI4_9PLEO</name>
<organism evidence="2 3">
    <name type="scientific">Dendryphion nanum</name>
    <dbReference type="NCBI Taxonomy" id="256645"/>
    <lineage>
        <taxon>Eukaryota</taxon>
        <taxon>Fungi</taxon>
        <taxon>Dikarya</taxon>
        <taxon>Ascomycota</taxon>
        <taxon>Pezizomycotina</taxon>
        <taxon>Dothideomycetes</taxon>
        <taxon>Pleosporomycetidae</taxon>
        <taxon>Pleosporales</taxon>
        <taxon>Torulaceae</taxon>
        <taxon>Dendryphion</taxon>
    </lineage>
</organism>
<dbReference type="AlphaFoldDB" id="A0A9P9EEI4"/>
<feature type="transmembrane region" description="Helical" evidence="1">
    <location>
        <begin position="126"/>
        <end position="147"/>
    </location>
</feature>
<dbReference type="PANTHER" id="PTHR37577">
    <property type="entry name" value="INTEGRAL MEMBRANE PROTEIN"/>
    <property type="match status" value="1"/>
</dbReference>
<keyword evidence="3" id="KW-1185">Reference proteome</keyword>
<evidence type="ECO:0000256" key="1">
    <source>
        <dbReference type="SAM" id="Phobius"/>
    </source>
</evidence>
<dbReference type="PANTHER" id="PTHR37577:SF1">
    <property type="entry name" value="INTEGRAL MEMBRANE PROTEIN"/>
    <property type="match status" value="1"/>
</dbReference>
<evidence type="ECO:0000313" key="3">
    <source>
        <dbReference type="Proteomes" id="UP000700596"/>
    </source>
</evidence>
<keyword evidence="1" id="KW-0472">Membrane</keyword>
<dbReference type="EMBL" id="JAGMWT010000002">
    <property type="protein sequence ID" value="KAH7136013.1"/>
    <property type="molecule type" value="Genomic_DNA"/>
</dbReference>
<accession>A0A9P9EEI4</accession>
<proteinExistence type="predicted"/>